<dbReference type="InterPro" id="IPR007110">
    <property type="entry name" value="Ig-like_dom"/>
</dbReference>
<organism evidence="3 4">
    <name type="scientific">Bambusicola thoracicus</name>
    <name type="common">Chinese bamboo-partridge</name>
    <name type="synonym">Perdix thoracica</name>
    <dbReference type="NCBI Taxonomy" id="9083"/>
    <lineage>
        <taxon>Eukaryota</taxon>
        <taxon>Metazoa</taxon>
        <taxon>Chordata</taxon>
        <taxon>Craniata</taxon>
        <taxon>Vertebrata</taxon>
        <taxon>Euteleostomi</taxon>
        <taxon>Archelosauria</taxon>
        <taxon>Archosauria</taxon>
        <taxon>Dinosauria</taxon>
        <taxon>Saurischia</taxon>
        <taxon>Theropoda</taxon>
        <taxon>Coelurosauria</taxon>
        <taxon>Aves</taxon>
        <taxon>Neognathae</taxon>
        <taxon>Galloanserae</taxon>
        <taxon>Galliformes</taxon>
        <taxon>Phasianidae</taxon>
        <taxon>Perdicinae</taxon>
        <taxon>Bambusicola</taxon>
    </lineage>
</organism>
<reference evidence="3 4" key="1">
    <citation type="submission" date="2018-01" db="EMBL/GenBank/DDBJ databases">
        <title>Comparison of the Chinese Bamboo Partridge and Red Junglefowl genome sequences highlights the importance of demography in genome evolution.</title>
        <authorList>
            <person name="Tiley G.P."/>
            <person name="Kimball R.T."/>
            <person name="Braun E.L."/>
            <person name="Burleigh J.G."/>
        </authorList>
    </citation>
    <scope>NUCLEOTIDE SEQUENCE [LARGE SCALE GENOMIC DNA]</scope>
    <source>
        <strain evidence="3">RTK389</strain>
        <tissue evidence="3">Blood</tissue>
    </source>
</reference>
<evidence type="ECO:0000259" key="2">
    <source>
        <dbReference type="PROSITE" id="PS50835"/>
    </source>
</evidence>
<name>A0A2P4T718_BAMTH</name>
<feature type="domain" description="Ig-like" evidence="2">
    <location>
        <begin position="144"/>
        <end position="228"/>
    </location>
</feature>
<dbReference type="GO" id="GO:0045957">
    <property type="term" value="P:negative regulation of complement activation, alternative pathway"/>
    <property type="evidence" value="ECO:0007669"/>
    <property type="project" value="TreeGrafter"/>
</dbReference>
<dbReference type="InterPro" id="IPR003598">
    <property type="entry name" value="Ig_sub2"/>
</dbReference>
<dbReference type="InterPro" id="IPR013783">
    <property type="entry name" value="Ig-like_fold"/>
</dbReference>
<keyword evidence="4" id="KW-1185">Reference proteome</keyword>
<sequence>MPPSSAVFLFPPFNCCFLAALLDLSGAAQVKGVWMGSTTLPCTYTPSEGFTQQTLTWSMERDLSTSTIFRRDSSGDHILLSRFRNRVSVPKSSPGDASLHITDLEIPDSGHYTCQVIWRSENYSLVTKEVTTMVKVAKVAVTKPVIVAGELGLAVPAGAKASLTCVAQGSPPITYHWFRAVPGRSGLLLGSEAELVWNSLQPSDAGMYYCEVQNRVNTRMVQRSDAVELAVRDLPEAAVTSENAVGDPETDETTQIHVLYFGYKWYY</sequence>
<dbReference type="InterPro" id="IPR003599">
    <property type="entry name" value="Ig_sub"/>
</dbReference>
<feature type="signal peptide" evidence="1">
    <location>
        <begin position="1"/>
        <end position="27"/>
    </location>
</feature>
<dbReference type="OrthoDB" id="9448246at2759"/>
<accession>A0A2P4T718</accession>
<dbReference type="InterPro" id="IPR039939">
    <property type="entry name" value="VSIG4"/>
</dbReference>
<dbReference type="GO" id="GO:0042130">
    <property type="term" value="P:negative regulation of T cell proliferation"/>
    <property type="evidence" value="ECO:0007669"/>
    <property type="project" value="InterPro"/>
</dbReference>
<dbReference type="SUPFAM" id="SSF48726">
    <property type="entry name" value="Immunoglobulin"/>
    <property type="match status" value="2"/>
</dbReference>
<dbReference type="Pfam" id="PF13927">
    <property type="entry name" value="Ig_3"/>
    <property type="match status" value="1"/>
</dbReference>
<dbReference type="SMART" id="SM00409">
    <property type="entry name" value="IG"/>
    <property type="match status" value="2"/>
</dbReference>
<dbReference type="Pfam" id="PF07686">
    <property type="entry name" value="V-set"/>
    <property type="match status" value="1"/>
</dbReference>
<dbReference type="PROSITE" id="PS50835">
    <property type="entry name" value="IG_LIKE"/>
    <property type="match status" value="2"/>
</dbReference>
<protein>
    <recommendedName>
        <fullName evidence="2">Ig-like domain-containing protein</fullName>
    </recommendedName>
</protein>
<proteinExistence type="predicted"/>
<dbReference type="Proteomes" id="UP000237246">
    <property type="component" value="Unassembled WGS sequence"/>
</dbReference>
<evidence type="ECO:0000313" key="4">
    <source>
        <dbReference type="Proteomes" id="UP000237246"/>
    </source>
</evidence>
<dbReference type="Gene3D" id="2.60.40.10">
    <property type="entry name" value="Immunoglobulins"/>
    <property type="match status" value="2"/>
</dbReference>
<dbReference type="InterPro" id="IPR036179">
    <property type="entry name" value="Ig-like_dom_sf"/>
</dbReference>
<dbReference type="AlphaFoldDB" id="A0A2P4T718"/>
<gene>
    <name evidence="3" type="ORF">CIB84_004103</name>
</gene>
<dbReference type="GO" id="GO:0001851">
    <property type="term" value="F:complement component C3b binding"/>
    <property type="evidence" value="ECO:0007669"/>
    <property type="project" value="TreeGrafter"/>
</dbReference>
<evidence type="ECO:0000256" key="1">
    <source>
        <dbReference type="SAM" id="SignalP"/>
    </source>
</evidence>
<dbReference type="GO" id="GO:0032703">
    <property type="term" value="P:negative regulation of interleukin-2 production"/>
    <property type="evidence" value="ECO:0007669"/>
    <property type="project" value="InterPro"/>
</dbReference>
<dbReference type="GO" id="GO:0043031">
    <property type="term" value="P:negative regulation of macrophage activation"/>
    <property type="evidence" value="ECO:0007669"/>
    <property type="project" value="InterPro"/>
</dbReference>
<dbReference type="SMART" id="SM00406">
    <property type="entry name" value="IGv"/>
    <property type="match status" value="2"/>
</dbReference>
<dbReference type="InterPro" id="IPR013106">
    <property type="entry name" value="Ig_V-set"/>
</dbReference>
<dbReference type="PANTHER" id="PTHR15466">
    <property type="entry name" value="V-SET AND IMMUNOGLOBULIN DOMAIN CONTAINING 4"/>
    <property type="match status" value="1"/>
</dbReference>
<evidence type="ECO:0000313" key="3">
    <source>
        <dbReference type="EMBL" id="POI32146.1"/>
    </source>
</evidence>
<feature type="chain" id="PRO_5015201463" description="Ig-like domain-containing protein" evidence="1">
    <location>
        <begin position="28"/>
        <end position="267"/>
    </location>
</feature>
<dbReference type="EMBL" id="PPHD01006567">
    <property type="protein sequence ID" value="POI32146.1"/>
    <property type="molecule type" value="Genomic_DNA"/>
</dbReference>
<dbReference type="SMART" id="SM00408">
    <property type="entry name" value="IGc2"/>
    <property type="match status" value="1"/>
</dbReference>
<feature type="domain" description="Ig-like" evidence="2">
    <location>
        <begin position="3"/>
        <end position="131"/>
    </location>
</feature>
<dbReference type="PANTHER" id="PTHR15466:SF2">
    <property type="entry name" value="V-SET AND IMMUNOGLOBULIN DOMAIN-CONTAINING PROTEIN 4"/>
    <property type="match status" value="1"/>
</dbReference>
<comment type="caution">
    <text evidence="3">The sequence shown here is derived from an EMBL/GenBank/DDBJ whole genome shotgun (WGS) entry which is preliminary data.</text>
</comment>
<keyword evidence="1" id="KW-0732">Signal</keyword>